<evidence type="ECO:0000259" key="3">
    <source>
        <dbReference type="Pfam" id="PF13472"/>
    </source>
</evidence>
<dbReference type="AlphaFoldDB" id="A0A0F4YTU7"/>
<dbReference type="InterPro" id="IPR036514">
    <property type="entry name" value="SGNH_hydro_sf"/>
</dbReference>
<dbReference type="InterPro" id="IPR013517">
    <property type="entry name" value="FG-GAP"/>
</dbReference>
<dbReference type="Proteomes" id="UP000053958">
    <property type="component" value="Unassembled WGS sequence"/>
</dbReference>
<feature type="chain" id="PRO_5002482053" evidence="2">
    <location>
        <begin position="20"/>
        <end position="862"/>
    </location>
</feature>
<evidence type="ECO:0000256" key="2">
    <source>
        <dbReference type="SAM" id="SignalP"/>
    </source>
</evidence>
<evidence type="ECO:0000256" key="1">
    <source>
        <dbReference type="ARBA" id="ARBA00022729"/>
    </source>
</evidence>
<accession>A0A0F4YTU7</accession>
<dbReference type="GeneID" id="25317269"/>
<dbReference type="CDD" id="cd01833">
    <property type="entry name" value="XynB_like"/>
    <property type="match status" value="1"/>
</dbReference>
<dbReference type="Pfam" id="PF13517">
    <property type="entry name" value="FG-GAP_3"/>
    <property type="match status" value="2"/>
</dbReference>
<dbReference type="PANTHER" id="PTHR30383">
    <property type="entry name" value="THIOESTERASE 1/PROTEASE 1/LYSOPHOSPHOLIPASE L1"/>
    <property type="match status" value="1"/>
</dbReference>
<dbReference type="InterPro" id="IPR013830">
    <property type="entry name" value="SGNH_hydro"/>
</dbReference>
<dbReference type="GO" id="GO:0004622">
    <property type="term" value="F:phosphatidylcholine lysophospholipase activity"/>
    <property type="evidence" value="ECO:0007669"/>
    <property type="project" value="TreeGrafter"/>
</dbReference>
<dbReference type="EMBL" id="LASV01000208">
    <property type="protein sequence ID" value="KKA21063.1"/>
    <property type="molecule type" value="Genomic_DNA"/>
</dbReference>
<comment type="caution">
    <text evidence="4">The sequence shown here is derived from an EMBL/GenBank/DDBJ whole genome shotgun (WGS) entry which is preliminary data.</text>
</comment>
<reference evidence="4 5" key="1">
    <citation type="submission" date="2015-04" db="EMBL/GenBank/DDBJ databases">
        <authorList>
            <person name="Heijne W.H."/>
            <person name="Fedorova N.D."/>
            <person name="Nierman W.C."/>
            <person name="Vollebregt A.W."/>
            <person name="Zhao Z."/>
            <person name="Wu L."/>
            <person name="Kumar M."/>
            <person name="Stam H."/>
            <person name="van den Berg M.A."/>
            <person name="Pel H.J."/>
        </authorList>
    </citation>
    <scope>NUCLEOTIDE SEQUENCE [LARGE SCALE GENOMIC DNA]</scope>
    <source>
        <strain evidence="4 5">CBS 393.64</strain>
    </source>
</reference>
<gene>
    <name evidence="4" type="ORF">T310_4922</name>
</gene>
<dbReference type="STRING" id="1408163.A0A0F4YTU7"/>
<dbReference type="SUPFAM" id="SSF52266">
    <property type="entry name" value="SGNH hydrolase"/>
    <property type="match status" value="1"/>
</dbReference>
<dbReference type="InterPro" id="IPR051532">
    <property type="entry name" value="Ester_Hydrolysis_Enzymes"/>
</dbReference>
<feature type="domain" description="SGNH hydrolase-type esterase" evidence="3">
    <location>
        <begin position="312"/>
        <end position="486"/>
    </location>
</feature>
<dbReference type="Pfam" id="PF13472">
    <property type="entry name" value="Lipase_GDSL_2"/>
    <property type="match status" value="1"/>
</dbReference>
<proteinExistence type="predicted"/>
<keyword evidence="1 2" id="KW-0732">Signal</keyword>
<dbReference type="RefSeq" id="XP_013327675.1">
    <property type="nucleotide sequence ID" value="XM_013472221.1"/>
</dbReference>
<dbReference type="SUPFAM" id="SSF69318">
    <property type="entry name" value="Integrin alpha N-terminal domain"/>
    <property type="match status" value="1"/>
</dbReference>
<dbReference type="Gene3D" id="3.40.50.1110">
    <property type="entry name" value="SGNH hydrolase"/>
    <property type="match status" value="1"/>
</dbReference>
<dbReference type="OrthoDB" id="4215820at2759"/>
<evidence type="ECO:0000313" key="4">
    <source>
        <dbReference type="EMBL" id="KKA21063.1"/>
    </source>
</evidence>
<feature type="signal peptide" evidence="2">
    <location>
        <begin position="1"/>
        <end position="19"/>
    </location>
</feature>
<sequence>MRLPFSVWLLAALAATCVAQWQNWDPSREGTGTDSLESALSTTTTLPSDDDIFNALTQKPFAGRFFWTGRTGACHGEEDSIKGLAEFLATDIDHTTMEVMLRKARVDMPSFVFSPEARAKWQYAAQVYAQNAATTAYVLKGKCVRDGNVWDTIEFPALRTGGTNNSVDCIFEISSEQALIVELLWQRYTDNATVCQQYLNETRAAIACNVHDSSWWSRGKGGAIEEPQTSLPWQYWYSLDASLTKPYFGDAACIRKMHATFESEDYQTSKFPDNISLTDDRLTGVYDYWGLCPAHYRDVNRFGGLHFRIMPLGDSITYGYRSSDGNGYRAYVETNLAANNTVEFIGSVHSGSMANNSNEGHPGAEINAISSYANGTLKEKPNLVLLMAGTNDINNNDQVDTAPDRLAALIDKIISTCPDAVVIVATIPAIANATAQARADAYNAGLWSVAMRRSGEGKKVLVADMSNVNVTDLADGLHPNDLGYKLMGQSWLDAIGKACSLGWITAPVEVAASTGPTSTGSTRQECPRLVKWIEQGEIANGAGLGTDLYAGDDCASFFGEDTTCFCNKLGELFSPPYQVNKGTVTNCNEFSYNYTHAVRLADLNGDGRDEYIWLHDDGAVTVFENLGWTYINGQTGNVTWWPRGEIATGVGGRREQIHFADINGDRRADYLWVRDDGSVSMWLNVLSDPSDIKNITWVEQGVIATGIGKTGAGVRFADLNGDNRSEYLYVDLHGAITAYLNGGHTYVNTTTGSVLWIEQGVIATGVGATRYQIRLADINGDGRADYLVVGDDSSVKLWQNQGGLDNGPNAAKVGWWQRGTIATGVGDRGTHIVFGDLNGDGRAEYLDINNATSAVKAWLNGC</sequence>
<keyword evidence="5" id="KW-1185">Reference proteome</keyword>
<organism evidence="4 5">
    <name type="scientific">Rasamsonia emersonii (strain ATCC 16479 / CBS 393.64 / IMI 116815)</name>
    <dbReference type="NCBI Taxonomy" id="1408163"/>
    <lineage>
        <taxon>Eukaryota</taxon>
        <taxon>Fungi</taxon>
        <taxon>Dikarya</taxon>
        <taxon>Ascomycota</taxon>
        <taxon>Pezizomycotina</taxon>
        <taxon>Eurotiomycetes</taxon>
        <taxon>Eurotiomycetidae</taxon>
        <taxon>Eurotiales</taxon>
        <taxon>Trichocomaceae</taxon>
        <taxon>Rasamsonia</taxon>
    </lineage>
</organism>
<evidence type="ECO:0000313" key="5">
    <source>
        <dbReference type="Proteomes" id="UP000053958"/>
    </source>
</evidence>
<protein>
    <submittedName>
        <fullName evidence="4">Acetyl xylan esterase</fullName>
    </submittedName>
</protein>
<dbReference type="PANTHER" id="PTHR30383:SF5">
    <property type="entry name" value="SGNH HYDROLASE-TYPE ESTERASE DOMAIN-CONTAINING PROTEIN"/>
    <property type="match status" value="1"/>
</dbReference>
<name>A0A0F4YTU7_RASE3</name>
<dbReference type="InterPro" id="IPR028994">
    <property type="entry name" value="Integrin_alpha_N"/>
</dbReference>